<accession>A0ABY9JV58</accession>
<dbReference type="SUPFAM" id="SSF51735">
    <property type="entry name" value="NAD(P)-binding Rossmann-fold domains"/>
    <property type="match status" value="1"/>
</dbReference>
<dbReference type="InterPro" id="IPR036291">
    <property type="entry name" value="NAD(P)-bd_dom_sf"/>
</dbReference>
<dbReference type="Gene3D" id="3.40.50.720">
    <property type="entry name" value="NAD(P)-binding Rossmann-like Domain"/>
    <property type="match status" value="1"/>
</dbReference>
<keyword evidence="2" id="KW-1185">Reference proteome</keyword>
<dbReference type="EMBL" id="CP129013">
    <property type="protein sequence ID" value="WLR42168.1"/>
    <property type="molecule type" value="Genomic_DNA"/>
</dbReference>
<dbReference type="RefSeq" id="WP_306019693.1">
    <property type="nucleotide sequence ID" value="NZ_CP129013.1"/>
</dbReference>
<organism evidence="1 2">
    <name type="scientific">Bacillus carboniphilus</name>
    <dbReference type="NCBI Taxonomy" id="86663"/>
    <lineage>
        <taxon>Bacteria</taxon>
        <taxon>Bacillati</taxon>
        <taxon>Bacillota</taxon>
        <taxon>Bacilli</taxon>
        <taxon>Bacillales</taxon>
        <taxon>Bacillaceae</taxon>
        <taxon>Bacillus</taxon>
    </lineage>
</organism>
<evidence type="ECO:0000313" key="1">
    <source>
        <dbReference type="EMBL" id="WLR42168.1"/>
    </source>
</evidence>
<proteinExistence type="predicted"/>
<evidence type="ECO:0000313" key="2">
    <source>
        <dbReference type="Proteomes" id="UP001197974"/>
    </source>
</evidence>
<name>A0ABY9JV58_9BACI</name>
<reference evidence="1 2" key="1">
    <citation type="submission" date="2023-06" db="EMBL/GenBank/DDBJ databases">
        <title>Five Gram-positive bacteria isolated from mangrove sediments in Shenzhen, Guangdong, China.</title>
        <authorList>
            <person name="Yu S."/>
            <person name="Zheng W."/>
            <person name="Huang Y."/>
        </authorList>
    </citation>
    <scope>NUCLEOTIDE SEQUENCE [LARGE SCALE GENOMIC DNA]</scope>
    <source>
        <strain evidence="1 2">SaN35-3</strain>
    </source>
</reference>
<dbReference type="Proteomes" id="UP001197974">
    <property type="component" value="Chromosome"/>
</dbReference>
<protein>
    <submittedName>
        <fullName evidence="1">Uncharacterized protein</fullName>
    </submittedName>
</protein>
<gene>
    <name evidence="1" type="ORF">LC087_15710</name>
</gene>
<sequence length="120" mass="13819">MAKKKLNPIHGADLAEYCVREMSNESNRELEIGGPTVFKHQDIAELAFQLLDKKPKFFHIPPFLLLLSLRVVKIFNKKYYDIGMFFHDGMTQNMIAPTYGSRNISSFFNEYLDAQQGDGK</sequence>